<comment type="caution">
    <text evidence="2">The sequence shown here is derived from an EMBL/GenBank/DDBJ whole genome shotgun (WGS) entry which is preliminary data.</text>
</comment>
<dbReference type="Gene3D" id="1.10.260.40">
    <property type="entry name" value="lambda repressor-like DNA-binding domains"/>
    <property type="match status" value="1"/>
</dbReference>
<dbReference type="PROSITE" id="PS50943">
    <property type="entry name" value="HTH_CROC1"/>
    <property type="match status" value="1"/>
</dbReference>
<gene>
    <name evidence="2" type="ORF">HW932_18685</name>
</gene>
<dbReference type="SUPFAM" id="SSF47413">
    <property type="entry name" value="lambda repressor-like DNA-binding domains"/>
    <property type="match status" value="1"/>
</dbReference>
<dbReference type="AlphaFoldDB" id="A0A850RP91"/>
<dbReference type="InterPro" id="IPR010982">
    <property type="entry name" value="Lambda_DNA-bd_dom_sf"/>
</dbReference>
<evidence type="ECO:0000313" key="2">
    <source>
        <dbReference type="EMBL" id="NVZ11281.1"/>
    </source>
</evidence>
<reference evidence="2 3" key="1">
    <citation type="submission" date="2020-06" db="EMBL/GenBank/DDBJ databases">
        <title>Whole-genome sequence of Allochromatium humboldtianum DSM 21881, type strain.</title>
        <authorList>
            <person name="Kyndt J.A."/>
            <person name="Meyer T.E."/>
        </authorList>
    </citation>
    <scope>NUCLEOTIDE SEQUENCE [LARGE SCALE GENOMIC DNA]</scope>
    <source>
        <strain evidence="2 3">DSM 21881</strain>
    </source>
</reference>
<feature type="domain" description="HTH cro/C1-type" evidence="1">
    <location>
        <begin position="6"/>
        <end position="59"/>
    </location>
</feature>
<proteinExistence type="predicted"/>
<accession>A0A850RP91</accession>
<dbReference type="InterPro" id="IPR001387">
    <property type="entry name" value="Cro/C1-type_HTH"/>
</dbReference>
<protein>
    <submittedName>
        <fullName evidence="2">Helix-turn-helix transcriptional regulator</fullName>
    </submittedName>
</protein>
<name>A0A850RP91_9GAMM</name>
<sequence>MTGNELRALLRRIGLTQQEAANRCDVTLRTIQNWIADRSPIPELAAQALRKIESDGRGLPNDRQEALKIVVAELRRRITLLEGFLEEDRVALARHESLARRDTGVPAGEGVLPKCAKEEVKMNLANWFNPHNPEHMKAYDFLRKNGHWHEGFMPDDVEVPVLWAPLIHEKMATAWLEAMRNGHILGCSPFD</sequence>
<dbReference type="RefSeq" id="WP_176977979.1">
    <property type="nucleotide sequence ID" value="NZ_JABZEO010000018.1"/>
</dbReference>
<evidence type="ECO:0000259" key="1">
    <source>
        <dbReference type="PROSITE" id="PS50943"/>
    </source>
</evidence>
<dbReference type="EMBL" id="JABZEO010000018">
    <property type="protein sequence ID" value="NVZ11281.1"/>
    <property type="molecule type" value="Genomic_DNA"/>
</dbReference>
<keyword evidence="3" id="KW-1185">Reference proteome</keyword>
<evidence type="ECO:0000313" key="3">
    <source>
        <dbReference type="Proteomes" id="UP000592294"/>
    </source>
</evidence>
<dbReference type="CDD" id="cd00093">
    <property type="entry name" value="HTH_XRE"/>
    <property type="match status" value="1"/>
</dbReference>
<organism evidence="2 3">
    <name type="scientific">Allochromatium humboldtianum</name>
    <dbReference type="NCBI Taxonomy" id="504901"/>
    <lineage>
        <taxon>Bacteria</taxon>
        <taxon>Pseudomonadati</taxon>
        <taxon>Pseudomonadota</taxon>
        <taxon>Gammaproteobacteria</taxon>
        <taxon>Chromatiales</taxon>
        <taxon>Chromatiaceae</taxon>
        <taxon>Allochromatium</taxon>
    </lineage>
</organism>
<dbReference type="Proteomes" id="UP000592294">
    <property type="component" value="Unassembled WGS sequence"/>
</dbReference>
<dbReference type="GO" id="GO:0003677">
    <property type="term" value="F:DNA binding"/>
    <property type="evidence" value="ECO:0007669"/>
    <property type="project" value="InterPro"/>
</dbReference>